<dbReference type="Proteomes" id="UP000813462">
    <property type="component" value="Unassembled WGS sequence"/>
</dbReference>
<reference evidence="1" key="1">
    <citation type="journal article" date="2021" name="Front. Plant Sci.">
        <title>Chromosome-Scale Genome Assembly for Chinese Sour Jujube and Insights Into Its Genome Evolution and Domestication Signature.</title>
        <authorList>
            <person name="Shen L.-Y."/>
            <person name="Luo H."/>
            <person name="Wang X.-L."/>
            <person name="Wang X.-M."/>
            <person name="Qiu X.-J."/>
            <person name="Liu H."/>
            <person name="Zhou S.-S."/>
            <person name="Jia K.-H."/>
            <person name="Nie S."/>
            <person name="Bao Y.-T."/>
            <person name="Zhang R.-G."/>
            <person name="Yun Q.-Z."/>
            <person name="Chai Y.-H."/>
            <person name="Lu J.-Y."/>
            <person name="Li Y."/>
            <person name="Zhao S.-W."/>
            <person name="Mao J.-F."/>
            <person name="Jia S.-G."/>
            <person name="Mao Y.-M."/>
        </authorList>
    </citation>
    <scope>NUCLEOTIDE SEQUENCE</scope>
    <source>
        <strain evidence="1">AT0</strain>
        <tissue evidence="1">Leaf</tissue>
    </source>
</reference>
<comment type="caution">
    <text evidence="1">The sequence shown here is derived from an EMBL/GenBank/DDBJ whole genome shotgun (WGS) entry which is preliminary data.</text>
</comment>
<name>A0A978UTH6_ZIZJJ</name>
<protein>
    <submittedName>
        <fullName evidence="1">Uncharacterized protein</fullName>
    </submittedName>
</protein>
<dbReference type="AlphaFoldDB" id="A0A978UTH6"/>
<proteinExistence type="predicted"/>
<evidence type="ECO:0000313" key="1">
    <source>
        <dbReference type="EMBL" id="KAH7518176.1"/>
    </source>
</evidence>
<organism evidence="1 2">
    <name type="scientific">Ziziphus jujuba var. spinosa</name>
    <dbReference type="NCBI Taxonomy" id="714518"/>
    <lineage>
        <taxon>Eukaryota</taxon>
        <taxon>Viridiplantae</taxon>
        <taxon>Streptophyta</taxon>
        <taxon>Embryophyta</taxon>
        <taxon>Tracheophyta</taxon>
        <taxon>Spermatophyta</taxon>
        <taxon>Magnoliopsida</taxon>
        <taxon>eudicotyledons</taxon>
        <taxon>Gunneridae</taxon>
        <taxon>Pentapetalae</taxon>
        <taxon>rosids</taxon>
        <taxon>fabids</taxon>
        <taxon>Rosales</taxon>
        <taxon>Rhamnaceae</taxon>
        <taxon>Paliureae</taxon>
        <taxon>Ziziphus</taxon>
    </lineage>
</organism>
<sequence>MLLYETTINQSPFLSKKQLEPGFCGRSQCRSIRGWCRFDHLELDSGSLCPKLREPEDRELQDGALRWTLRKELGGRWFGESPYTEGVPRSSVVTVGCL</sequence>
<dbReference type="EMBL" id="JAEACU010000009">
    <property type="protein sequence ID" value="KAH7518176.1"/>
    <property type="molecule type" value="Genomic_DNA"/>
</dbReference>
<gene>
    <name evidence="1" type="ORF">FEM48_Zijuj09G0143900</name>
</gene>
<evidence type="ECO:0000313" key="2">
    <source>
        <dbReference type="Proteomes" id="UP000813462"/>
    </source>
</evidence>
<accession>A0A978UTH6</accession>